<keyword evidence="5" id="KW-1185">Reference proteome</keyword>
<organism evidence="4 5">
    <name type="scientific">Tepidibacter thalassicus DSM 15285</name>
    <dbReference type="NCBI Taxonomy" id="1123350"/>
    <lineage>
        <taxon>Bacteria</taxon>
        <taxon>Bacillati</taxon>
        <taxon>Bacillota</taxon>
        <taxon>Clostridia</taxon>
        <taxon>Peptostreptococcales</taxon>
        <taxon>Peptostreptococcaceae</taxon>
        <taxon>Tepidibacter</taxon>
    </lineage>
</organism>
<evidence type="ECO:0000313" key="5">
    <source>
        <dbReference type="Proteomes" id="UP000242520"/>
    </source>
</evidence>
<dbReference type="Proteomes" id="UP000242520">
    <property type="component" value="Unassembled WGS sequence"/>
</dbReference>
<dbReference type="RefSeq" id="WP_072726206.1">
    <property type="nucleotide sequence ID" value="NZ_FQXH01000031.1"/>
</dbReference>
<dbReference type="SUPFAM" id="SSF54631">
    <property type="entry name" value="CBS-domain pair"/>
    <property type="match status" value="1"/>
</dbReference>
<evidence type="ECO:0000256" key="1">
    <source>
        <dbReference type="ARBA" id="ARBA00023122"/>
    </source>
</evidence>
<dbReference type="STRING" id="1123350.SAMN02744040_02109"/>
<feature type="domain" description="CBS" evidence="3">
    <location>
        <begin position="7"/>
        <end position="64"/>
    </location>
</feature>
<dbReference type="SMART" id="SM00116">
    <property type="entry name" value="CBS"/>
    <property type="match status" value="2"/>
</dbReference>
<dbReference type="CDD" id="cd04586">
    <property type="entry name" value="CBS_pair_BON_assoc"/>
    <property type="match status" value="1"/>
</dbReference>
<dbReference type="InterPro" id="IPR051257">
    <property type="entry name" value="Diverse_CBS-Domain"/>
</dbReference>
<dbReference type="PROSITE" id="PS51371">
    <property type="entry name" value="CBS"/>
    <property type="match status" value="2"/>
</dbReference>
<gene>
    <name evidence="4" type="ORF">SAMN02744040_02109</name>
</gene>
<feature type="domain" description="CBS" evidence="3">
    <location>
        <begin position="97"/>
        <end position="150"/>
    </location>
</feature>
<evidence type="ECO:0000313" key="4">
    <source>
        <dbReference type="EMBL" id="SHH48384.1"/>
    </source>
</evidence>
<dbReference type="InterPro" id="IPR046342">
    <property type="entry name" value="CBS_dom_sf"/>
</dbReference>
<sequence length="150" mass="17007">MKAKDIMTCDVISVNKETSIEEIVKILLEKRIGGVPVVDDENRVIGIISETDIVKKEKNINIPSFITILQGVVFLDSLKSLEEDIKKIAAYKAEDIMSKDVLKVYEEDSLEYVANLMIEKSINRVPVVDKENKIKGIICRYDIIKAMYSL</sequence>
<dbReference type="AlphaFoldDB" id="A0A1M5TCF3"/>
<dbReference type="PANTHER" id="PTHR43080:SF2">
    <property type="entry name" value="CBS DOMAIN-CONTAINING PROTEIN"/>
    <property type="match status" value="1"/>
</dbReference>
<dbReference type="InterPro" id="IPR000644">
    <property type="entry name" value="CBS_dom"/>
</dbReference>
<evidence type="ECO:0000259" key="3">
    <source>
        <dbReference type="PROSITE" id="PS51371"/>
    </source>
</evidence>
<protein>
    <submittedName>
        <fullName evidence="4">CBS domain-containing protein</fullName>
    </submittedName>
</protein>
<dbReference type="PANTHER" id="PTHR43080">
    <property type="entry name" value="CBS DOMAIN-CONTAINING PROTEIN CBSX3, MITOCHONDRIAL"/>
    <property type="match status" value="1"/>
</dbReference>
<keyword evidence="1 2" id="KW-0129">CBS domain</keyword>
<proteinExistence type="predicted"/>
<evidence type="ECO:0000256" key="2">
    <source>
        <dbReference type="PROSITE-ProRule" id="PRU00703"/>
    </source>
</evidence>
<accession>A0A1M5TCF3</accession>
<dbReference type="EMBL" id="FQXH01000031">
    <property type="protein sequence ID" value="SHH48384.1"/>
    <property type="molecule type" value="Genomic_DNA"/>
</dbReference>
<name>A0A1M5TCF3_9FIRM</name>
<reference evidence="5" key="1">
    <citation type="submission" date="2016-11" db="EMBL/GenBank/DDBJ databases">
        <authorList>
            <person name="Varghese N."/>
            <person name="Submissions S."/>
        </authorList>
    </citation>
    <scope>NUCLEOTIDE SEQUENCE [LARGE SCALE GENOMIC DNA]</scope>
    <source>
        <strain evidence="5">DSM 15285</strain>
    </source>
</reference>
<dbReference type="Pfam" id="PF00571">
    <property type="entry name" value="CBS"/>
    <property type="match status" value="2"/>
</dbReference>
<dbReference type="Gene3D" id="3.10.580.10">
    <property type="entry name" value="CBS-domain"/>
    <property type="match status" value="1"/>
</dbReference>